<evidence type="ECO:0000313" key="1">
    <source>
        <dbReference type="EMBL" id="CRL06132.1"/>
    </source>
</evidence>
<accession>A0A1J1J2X2</accession>
<protein>
    <submittedName>
        <fullName evidence="1">CLUMA_CG019235, isoform A</fullName>
    </submittedName>
</protein>
<name>A0A1J1J2X2_9DIPT</name>
<evidence type="ECO:0000313" key="2">
    <source>
        <dbReference type="Proteomes" id="UP000183832"/>
    </source>
</evidence>
<reference evidence="1 2" key="1">
    <citation type="submission" date="2015-04" db="EMBL/GenBank/DDBJ databases">
        <authorList>
            <person name="Syromyatnikov M.Y."/>
            <person name="Popov V.N."/>
        </authorList>
    </citation>
    <scope>NUCLEOTIDE SEQUENCE [LARGE SCALE GENOMIC DNA]</scope>
</reference>
<keyword evidence="2" id="KW-1185">Reference proteome</keyword>
<organism evidence="1 2">
    <name type="scientific">Clunio marinus</name>
    <dbReference type="NCBI Taxonomy" id="568069"/>
    <lineage>
        <taxon>Eukaryota</taxon>
        <taxon>Metazoa</taxon>
        <taxon>Ecdysozoa</taxon>
        <taxon>Arthropoda</taxon>
        <taxon>Hexapoda</taxon>
        <taxon>Insecta</taxon>
        <taxon>Pterygota</taxon>
        <taxon>Neoptera</taxon>
        <taxon>Endopterygota</taxon>
        <taxon>Diptera</taxon>
        <taxon>Nematocera</taxon>
        <taxon>Chironomoidea</taxon>
        <taxon>Chironomidae</taxon>
        <taxon>Clunio</taxon>
    </lineage>
</organism>
<dbReference type="EMBL" id="CVRI01000066">
    <property type="protein sequence ID" value="CRL06132.1"/>
    <property type="molecule type" value="Genomic_DNA"/>
</dbReference>
<dbReference type="AlphaFoldDB" id="A0A1J1J2X2"/>
<sequence>MDGKCYLEGAIRITIVKPQKQQQASSSRYKGGVRLKQYSEWKTSLQYIDEKHSSDADTYFGDGMESCDDDVNKGKTARNR</sequence>
<dbReference type="Proteomes" id="UP000183832">
    <property type="component" value="Unassembled WGS sequence"/>
</dbReference>
<gene>
    <name evidence="1" type="ORF">CLUMA_CG019235</name>
</gene>
<proteinExistence type="predicted"/>